<dbReference type="InterPro" id="IPR006139">
    <property type="entry name" value="D-isomer_2_OHA_DH_cat_dom"/>
</dbReference>
<accession>A0A0D6XR31</accession>
<dbReference type="EMBL" id="JXWY01000022">
    <property type="protein sequence ID" value="KIX91274.1"/>
    <property type="molecule type" value="Genomic_DNA"/>
</dbReference>
<feature type="domain" description="D-isomer specific 2-hydroxyacid dehydrogenase catalytic" evidence="5">
    <location>
        <begin position="16"/>
        <end position="309"/>
    </location>
</feature>
<keyword evidence="3" id="KW-0520">NAD</keyword>
<comment type="similarity">
    <text evidence="1 4">Belongs to the D-isomer specific 2-hydroxyacid dehydrogenase family.</text>
</comment>
<dbReference type="Gene3D" id="3.40.50.720">
    <property type="entry name" value="NAD(P)-binding Rossmann-like Domain"/>
    <property type="match status" value="2"/>
</dbReference>
<evidence type="ECO:0000259" key="6">
    <source>
        <dbReference type="Pfam" id="PF02826"/>
    </source>
</evidence>
<proteinExistence type="inferred from homology"/>
<evidence type="ECO:0000313" key="8">
    <source>
        <dbReference type="EMBL" id="SUM57871.1"/>
    </source>
</evidence>
<keyword evidence="9" id="KW-1185">Reference proteome</keyword>
<dbReference type="RefSeq" id="WP_044359329.1">
    <property type="nucleotide sequence ID" value="NZ_JXWY01000022.1"/>
</dbReference>
<evidence type="ECO:0000313" key="9">
    <source>
        <dbReference type="Proteomes" id="UP000032366"/>
    </source>
</evidence>
<evidence type="ECO:0000259" key="5">
    <source>
        <dbReference type="Pfam" id="PF00389"/>
    </source>
</evidence>
<organism evidence="8 10">
    <name type="scientific">Staphylococcus microti</name>
    <dbReference type="NCBI Taxonomy" id="569857"/>
    <lineage>
        <taxon>Bacteria</taxon>
        <taxon>Bacillati</taxon>
        <taxon>Bacillota</taxon>
        <taxon>Bacilli</taxon>
        <taxon>Bacillales</taxon>
        <taxon>Staphylococcaceae</taxon>
        <taxon>Staphylococcus</taxon>
    </lineage>
</organism>
<reference evidence="7 9" key="1">
    <citation type="submission" date="2015-01" db="EMBL/GenBank/DDBJ databases">
        <authorList>
            <person name="Guo J."/>
        </authorList>
    </citation>
    <scope>NUCLEOTIDE SEQUENCE [LARGE SCALE GENOMIC DNA]</scope>
    <source>
        <strain evidence="7 9">DSM 22147</strain>
    </source>
</reference>
<evidence type="ECO:0000256" key="3">
    <source>
        <dbReference type="ARBA" id="ARBA00023027"/>
    </source>
</evidence>
<dbReference type="Proteomes" id="UP000254100">
    <property type="component" value="Unassembled WGS sequence"/>
</dbReference>
<dbReference type="SUPFAM" id="SSF52283">
    <property type="entry name" value="Formate/glycerate dehydrogenase catalytic domain-like"/>
    <property type="match status" value="1"/>
</dbReference>
<dbReference type="GO" id="GO:0051287">
    <property type="term" value="F:NAD binding"/>
    <property type="evidence" value="ECO:0007669"/>
    <property type="project" value="InterPro"/>
</dbReference>
<dbReference type="EMBL" id="UHDT01000001">
    <property type="protein sequence ID" value="SUM57871.1"/>
    <property type="molecule type" value="Genomic_DNA"/>
</dbReference>
<dbReference type="CDD" id="cd12155">
    <property type="entry name" value="PGDH_1"/>
    <property type="match status" value="1"/>
</dbReference>
<keyword evidence="2 4" id="KW-0560">Oxidoreductase</keyword>
<dbReference type="Pfam" id="PF00389">
    <property type="entry name" value="2-Hacid_dh"/>
    <property type="match status" value="1"/>
</dbReference>
<dbReference type="EC" id="1.1.1.79" evidence="8"/>
<evidence type="ECO:0000313" key="7">
    <source>
        <dbReference type="EMBL" id="KIX91274.1"/>
    </source>
</evidence>
<evidence type="ECO:0000256" key="4">
    <source>
        <dbReference type="RuleBase" id="RU003719"/>
    </source>
</evidence>
<dbReference type="InterPro" id="IPR036291">
    <property type="entry name" value="NAD(P)-bd_dom_sf"/>
</dbReference>
<evidence type="ECO:0000313" key="10">
    <source>
        <dbReference type="Proteomes" id="UP000254100"/>
    </source>
</evidence>
<sequence>MRVVSLMRLGDEETRLREQFPEVTFEFYKHPAELPKETQKEMDVLISYHSAVNAAFIEAAPNLKWIAWYATGVNSLPLDLLQKRGIKLTNGKGVHAQQLSEWLFAYILDDFKQLKAVYNEQKDRQFNGKRMSKTLDNATILFLGTGVIPQRAAQIAKVFGMRTIGLNTSGHSAPHFDETYRLADRQQWYQQADVVVNVLPETKETYHLLALDDFKAMDPETLFINIGRGTVVSTDVLVEALKEKIIRAAYLDVFEVEPLPADSPLYDLDNAYLTSHITGNGADNRVKATQIFKNNFAHFLNNKTLIENVVDLNKGY</sequence>
<gene>
    <name evidence="8" type="primary">ghrB_2</name>
    <name evidence="8" type="ORF">NCTC13832_01601</name>
    <name evidence="7" type="ORF">TP70_03435</name>
</gene>
<dbReference type="OrthoDB" id="9805416at2"/>
<dbReference type="SUPFAM" id="SSF51735">
    <property type="entry name" value="NAD(P)-binding Rossmann-fold domains"/>
    <property type="match status" value="1"/>
</dbReference>
<name>A0A0D6XR31_9STAP</name>
<dbReference type="AlphaFoldDB" id="A0A0D6XR31"/>
<dbReference type="Pfam" id="PF02826">
    <property type="entry name" value="2-Hacid_dh_C"/>
    <property type="match status" value="1"/>
</dbReference>
<dbReference type="PANTHER" id="PTHR43333">
    <property type="entry name" value="2-HACID_DH_C DOMAIN-CONTAINING PROTEIN"/>
    <property type="match status" value="1"/>
</dbReference>
<feature type="domain" description="D-isomer specific 2-hydroxyacid dehydrogenase NAD-binding" evidence="6">
    <location>
        <begin position="105"/>
        <end position="277"/>
    </location>
</feature>
<evidence type="ECO:0000256" key="1">
    <source>
        <dbReference type="ARBA" id="ARBA00005854"/>
    </source>
</evidence>
<dbReference type="InterPro" id="IPR006140">
    <property type="entry name" value="D-isomer_DH_NAD-bd"/>
</dbReference>
<reference evidence="8 10" key="2">
    <citation type="submission" date="2018-06" db="EMBL/GenBank/DDBJ databases">
        <authorList>
            <consortium name="Pathogen Informatics"/>
            <person name="Doyle S."/>
        </authorList>
    </citation>
    <scope>NUCLEOTIDE SEQUENCE [LARGE SCALE GENOMIC DNA]</scope>
    <source>
        <strain evidence="8 10">NCTC13832</strain>
    </source>
</reference>
<dbReference type="STRING" id="569857.TP70_03435"/>
<evidence type="ECO:0000256" key="2">
    <source>
        <dbReference type="ARBA" id="ARBA00023002"/>
    </source>
</evidence>
<protein>
    <submittedName>
        <fullName evidence="7">2-hydroxyacid dehydrogenase</fullName>
    </submittedName>
    <submittedName>
        <fullName evidence="8">Phosphoglycerate dehydrogenase</fullName>
        <ecNumber evidence="8">1.1.1.79</ecNumber>
    </submittedName>
</protein>
<dbReference type="Proteomes" id="UP000032366">
    <property type="component" value="Unassembled WGS sequence"/>
</dbReference>
<dbReference type="PANTHER" id="PTHR43333:SF1">
    <property type="entry name" value="D-ISOMER SPECIFIC 2-HYDROXYACID DEHYDROGENASE NAD-BINDING DOMAIN-CONTAINING PROTEIN"/>
    <property type="match status" value="1"/>
</dbReference>
<dbReference type="GO" id="GO:0030267">
    <property type="term" value="F:glyoxylate reductase (NADPH) activity"/>
    <property type="evidence" value="ECO:0007669"/>
    <property type="project" value="UniProtKB-EC"/>
</dbReference>